<evidence type="ECO:0000313" key="2">
    <source>
        <dbReference type="Proteomes" id="UP001341840"/>
    </source>
</evidence>
<name>A0ABU6X4A8_9FABA</name>
<protein>
    <submittedName>
        <fullName evidence="1">Uncharacterized protein</fullName>
    </submittedName>
</protein>
<evidence type="ECO:0000313" key="1">
    <source>
        <dbReference type="EMBL" id="MED6191773.1"/>
    </source>
</evidence>
<gene>
    <name evidence="1" type="ORF">PIB30_003576</name>
</gene>
<dbReference type="Proteomes" id="UP001341840">
    <property type="component" value="Unassembled WGS sequence"/>
</dbReference>
<organism evidence="1 2">
    <name type="scientific">Stylosanthes scabra</name>
    <dbReference type="NCBI Taxonomy" id="79078"/>
    <lineage>
        <taxon>Eukaryota</taxon>
        <taxon>Viridiplantae</taxon>
        <taxon>Streptophyta</taxon>
        <taxon>Embryophyta</taxon>
        <taxon>Tracheophyta</taxon>
        <taxon>Spermatophyta</taxon>
        <taxon>Magnoliopsida</taxon>
        <taxon>eudicotyledons</taxon>
        <taxon>Gunneridae</taxon>
        <taxon>Pentapetalae</taxon>
        <taxon>rosids</taxon>
        <taxon>fabids</taxon>
        <taxon>Fabales</taxon>
        <taxon>Fabaceae</taxon>
        <taxon>Papilionoideae</taxon>
        <taxon>50 kb inversion clade</taxon>
        <taxon>dalbergioids sensu lato</taxon>
        <taxon>Dalbergieae</taxon>
        <taxon>Pterocarpus clade</taxon>
        <taxon>Stylosanthes</taxon>
    </lineage>
</organism>
<comment type="caution">
    <text evidence="1">The sequence shown here is derived from an EMBL/GenBank/DDBJ whole genome shotgun (WGS) entry which is preliminary data.</text>
</comment>
<dbReference type="EMBL" id="JASCZI010211455">
    <property type="protein sequence ID" value="MED6191773.1"/>
    <property type="molecule type" value="Genomic_DNA"/>
</dbReference>
<sequence length="224" mass="24067">MSWCVFILDEDEDGHAIKVGGRTILDGRYVSAEARQTAKSELHSAGGAGVTGENNRAAMEMEDNGVTVWGRGGVLLVLRRRLGRVTRTSLLGGSDATTTDRSNEPTPPNPRAWSICCLNPCAMSWAAEALVIVASQTSSTPAEVSCSHVVSVSSLTTADYVCWSEGYGGGARCGPPDVFSPICGRQDCVDVHRFHRYRPVCFELSHHPVHVVHVNQVEADNGDD</sequence>
<reference evidence="1 2" key="1">
    <citation type="journal article" date="2023" name="Plants (Basel)">
        <title>Bridging the Gap: Combining Genomics and Transcriptomics Approaches to Understand Stylosanthes scabra, an Orphan Legume from the Brazilian Caatinga.</title>
        <authorList>
            <person name="Ferreira-Neto J.R.C."/>
            <person name="da Silva M.D."/>
            <person name="Binneck E."/>
            <person name="de Melo N.F."/>
            <person name="da Silva R.H."/>
            <person name="de Melo A.L.T.M."/>
            <person name="Pandolfi V."/>
            <person name="Bustamante F.O."/>
            <person name="Brasileiro-Vidal A.C."/>
            <person name="Benko-Iseppon A.M."/>
        </authorList>
    </citation>
    <scope>NUCLEOTIDE SEQUENCE [LARGE SCALE GENOMIC DNA]</scope>
    <source>
        <tissue evidence="1">Leaves</tissue>
    </source>
</reference>
<keyword evidence="2" id="KW-1185">Reference proteome</keyword>
<accession>A0ABU6X4A8</accession>
<proteinExistence type="predicted"/>